<organism evidence="1 2">
    <name type="scientific">Gambusia affinis</name>
    <name type="common">Western mosquitofish</name>
    <name type="synonym">Heterandria affinis</name>
    <dbReference type="NCBI Taxonomy" id="33528"/>
    <lineage>
        <taxon>Eukaryota</taxon>
        <taxon>Metazoa</taxon>
        <taxon>Chordata</taxon>
        <taxon>Craniata</taxon>
        <taxon>Vertebrata</taxon>
        <taxon>Euteleostomi</taxon>
        <taxon>Actinopterygii</taxon>
        <taxon>Neopterygii</taxon>
        <taxon>Teleostei</taxon>
        <taxon>Neoteleostei</taxon>
        <taxon>Acanthomorphata</taxon>
        <taxon>Ovalentaria</taxon>
        <taxon>Atherinomorphae</taxon>
        <taxon>Cyprinodontiformes</taxon>
        <taxon>Poeciliidae</taxon>
        <taxon>Poeciliinae</taxon>
        <taxon>Gambusia</taxon>
    </lineage>
</organism>
<evidence type="ECO:0000313" key="2">
    <source>
        <dbReference type="Proteomes" id="UP000250572"/>
    </source>
</evidence>
<reference evidence="1 2" key="1">
    <citation type="journal article" date="2018" name="G3 (Bethesda)">
        <title>A High-Quality Reference Genome for the Invasive Mosquitofish Gambusia affinis Using a Chicago Library.</title>
        <authorList>
            <person name="Hoffberg S.L."/>
            <person name="Troendle N.J."/>
            <person name="Glenn T.C."/>
            <person name="Mahmud O."/>
            <person name="Louha S."/>
            <person name="Chalopin D."/>
            <person name="Bennetzen J.L."/>
            <person name="Mauricio R."/>
        </authorList>
    </citation>
    <scope>NUCLEOTIDE SEQUENCE [LARGE SCALE GENOMIC DNA]</scope>
    <source>
        <strain evidence="1">NE01/NJP1002.9</strain>
        <tissue evidence="1">Muscle</tissue>
    </source>
</reference>
<comment type="caution">
    <text evidence="1">The sequence shown here is derived from an EMBL/GenBank/DDBJ whole genome shotgun (WGS) entry which is preliminary data.</text>
</comment>
<accession>A0A315VQM0</accession>
<keyword evidence="2" id="KW-1185">Reference proteome</keyword>
<sequence>MEMCCRIHRFATRYYPPLGVTPLLPPSRIKEAVAAPVPRFCRRSLVRISSNLACVLSLGSLTCTPPRRPVPSSEVHEVSFTFCSPTQKRLKTSFMLPPFCMEMTRRWSSSFTQTRKVLLSLCLKNNNIIQIKVRQKIVGASTLVRRFSPNAPAVGPVAGHAGAGQQGGHWLVKQEVISDQLLLLGVGHAVQGVVLSFEFAVQGGQGCRGNGDRIFKERSVKLTLNAQLLDASALPTAVVGRQGEPLDAAAGTHTAGQHVVGVQVVSPLMVLKVQVSLVLVGGLVPAVTVGDDRVQQLLEDLVGLLVSGDAAHDDCVLTWVVNTSLDDVIHREATRGGFAPQLGIDVFGTSPSFPAGEGQRDWWHRCMATSLLTVCNRDGCGYLPFTASVGVLMMKPELVLRVTKGISAANRGLLSLVLPVQVLQRQLFRLNCIDSAFHSPPKEGAYPVRSRARLRGVSWDTDQISRR</sequence>
<dbReference type="EMBL" id="NHOQ01001253">
    <property type="protein sequence ID" value="PWA25542.1"/>
    <property type="molecule type" value="Genomic_DNA"/>
</dbReference>
<protein>
    <submittedName>
        <fullName evidence="1">Uncharacterized protein</fullName>
    </submittedName>
</protein>
<dbReference type="AlphaFoldDB" id="A0A315VQM0"/>
<gene>
    <name evidence="1" type="ORF">CCH79_00019884</name>
</gene>
<name>A0A315VQM0_GAMAF</name>
<dbReference type="Proteomes" id="UP000250572">
    <property type="component" value="Unassembled WGS sequence"/>
</dbReference>
<evidence type="ECO:0000313" key="1">
    <source>
        <dbReference type="EMBL" id="PWA25542.1"/>
    </source>
</evidence>
<proteinExistence type="predicted"/>